<feature type="transmembrane region" description="Helical" evidence="6">
    <location>
        <begin position="354"/>
        <end position="374"/>
    </location>
</feature>
<gene>
    <name evidence="7" type="ORF">Athai_17500</name>
</gene>
<proteinExistence type="predicted"/>
<dbReference type="InterPro" id="IPR011701">
    <property type="entry name" value="MFS"/>
</dbReference>
<dbReference type="PANTHER" id="PTHR23513">
    <property type="entry name" value="INTEGRAL MEMBRANE EFFLUX PROTEIN-RELATED"/>
    <property type="match status" value="1"/>
</dbReference>
<dbReference type="EMBL" id="AP023355">
    <property type="protein sequence ID" value="BCJ34247.1"/>
    <property type="molecule type" value="Genomic_DNA"/>
</dbReference>
<keyword evidence="3 6" id="KW-0812">Transmembrane</keyword>
<dbReference type="InterPro" id="IPR036259">
    <property type="entry name" value="MFS_trans_sf"/>
</dbReference>
<evidence type="ECO:0000313" key="7">
    <source>
        <dbReference type="EMBL" id="BCJ34247.1"/>
    </source>
</evidence>
<name>A0A7R7DMT0_9ACTN</name>
<feature type="transmembrane region" description="Helical" evidence="6">
    <location>
        <begin position="380"/>
        <end position="398"/>
    </location>
</feature>
<evidence type="ECO:0000256" key="6">
    <source>
        <dbReference type="SAM" id="Phobius"/>
    </source>
</evidence>
<dbReference type="RefSeq" id="WP_203960998.1">
    <property type="nucleotide sequence ID" value="NZ_AP023355.1"/>
</dbReference>
<dbReference type="SUPFAM" id="SSF103473">
    <property type="entry name" value="MFS general substrate transporter"/>
    <property type="match status" value="1"/>
</dbReference>
<feature type="transmembrane region" description="Helical" evidence="6">
    <location>
        <begin position="51"/>
        <end position="72"/>
    </location>
</feature>
<keyword evidence="8" id="KW-1185">Reference proteome</keyword>
<keyword evidence="5 6" id="KW-0472">Membrane</keyword>
<keyword evidence="2" id="KW-1003">Cell membrane</keyword>
<sequence>MTSAPAAARPLAYRNFRLLVIGAGTSSFGNAITPVALAFAVLALGGSANQLGLVVAAYALADVATVLFGGVLGDRLPRAAMMQGSAIAAAATQALIAASLIGGWSSIWLLGAVGAVNGCLGALASPSSSAMTRHTVPEPLLRKAVTQRRLAQNGAQIVGFAVAGVIAATLGSGWAIAIDAATFAVAAACYHLLRVPEPARERHASMLGDLGAGLREVLRHTWLWMLILQALLYHLFYGGVQGVLGPIVVSATWSKAAWGWALAALMIGFLAGGLLSLRWRPHRGLFQGTLLLALTGCFPAAMALGVPGTPGLVLVLTGAFLHGLGLELFSVSWELSIQQNVPEDKLSRVYSFDMVGSFVARPVGLALTGPLSVLTGTTSWLWVCAVIMAGGSLAAAMLPSVRQLRRHDPAPVEELDPVGSGT</sequence>
<evidence type="ECO:0000313" key="8">
    <source>
        <dbReference type="Proteomes" id="UP000611640"/>
    </source>
</evidence>
<dbReference type="Gene3D" id="1.20.1250.20">
    <property type="entry name" value="MFS general substrate transporter like domains"/>
    <property type="match status" value="1"/>
</dbReference>
<dbReference type="GO" id="GO:0005886">
    <property type="term" value="C:plasma membrane"/>
    <property type="evidence" value="ECO:0007669"/>
    <property type="project" value="UniProtKB-SubCell"/>
</dbReference>
<feature type="transmembrane region" description="Helical" evidence="6">
    <location>
        <begin position="18"/>
        <end position="45"/>
    </location>
</feature>
<feature type="transmembrane region" description="Helical" evidence="6">
    <location>
        <begin position="312"/>
        <end position="333"/>
    </location>
</feature>
<dbReference type="KEGG" id="atl:Athai_17500"/>
<feature type="transmembrane region" description="Helical" evidence="6">
    <location>
        <begin position="256"/>
        <end position="277"/>
    </location>
</feature>
<feature type="transmembrane region" description="Helical" evidence="6">
    <location>
        <begin position="222"/>
        <end position="244"/>
    </location>
</feature>
<comment type="subcellular location">
    <subcellularLocation>
        <location evidence="1">Cell membrane</location>
        <topology evidence="1">Multi-pass membrane protein</topology>
    </subcellularLocation>
</comment>
<keyword evidence="4 6" id="KW-1133">Transmembrane helix</keyword>
<organism evidence="7 8">
    <name type="scientific">Actinocatenispora thailandica</name>
    <dbReference type="NCBI Taxonomy" id="227318"/>
    <lineage>
        <taxon>Bacteria</taxon>
        <taxon>Bacillati</taxon>
        <taxon>Actinomycetota</taxon>
        <taxon>Actinomycetes</taxon>
        <taxon>Micromonosporales</taxon>
        <taxon>Micromonosporaceae</taxon>
        <taxon>Actinocatenispora</taxon>
    </lineage>
</organism>
<evidence type="ECO:0000256" key="2">
    <source>
        <dbReference type="ARBA" id="ARBA00022475"/>
    </source>
</evidence>
<evidence type="ECO:0000256" key="4">
    <source>
        <dbReference type="ARBA" id="ARBA00022989"/>
    </source>
</evidence>
<evidence type="ECO:0000256" key="3">
    <source>
        <dbReference type="ARBA" id="ARBA00022692"/>
    </source>
</evidence>
<accession>A0A7R7DMT0</accession>
<dbReference type="GO" id="GO:0022857">
    <property type="term" value="F:transmembrane transporter activity"/>
    <property type="evidence" value="ECO:0007669"/>
    <property type="project" value="InterPro"/>
</dbReference>
<dbReference type="CDD" id="cd06173">
    <property type="entry name" value="MFS_MefA_like"/>
    <property type="match status" value="1"/>
</dbReference>
<feature type="transmembrane region" description="Helical" evidence="6">
    <location>
        <begin position="284"/>
        <end position="306"/>
    </location>
</feature>
<evidence type="ECO:0000256" key="1">
    <source>
        <dbReference type="ARBA" id="ARBA00004651"/>
    </source>
</evidence>
<feature type="transmembrane region" description="Helical" evidence="6">
    <location>
        <begin position="150"/>
        <end position="168"/>
    </location>
</feature>
<evidence type="ECO:0000256" key="5">
    <source>
        <dbReference type="ARBA" id="ARBA00023136"/>
    </source>
</evidence>
<dbReference type="Proteomes" id="UP000611640">
    <property type="component" value="Chromosome"/>
</dbReference>
<reference evidence="7 8" key="1">
    <citation type="submission" date="2020-08" db="EMBL/GenBank/DDBJ databases">
        <title>Whole genome shotgun sequence of Actinocatenispora thailandica NBRC 105041.</title>
        <authorList>
            <person name="Komaki H."/>
            <person name="Tamura T."/>
        </authorList>
    </citation>
    <scope>NUCLEOTIDE SEQUENCE [LARGE SCALE GENOMIC DNA]</scope>
    <source>
        <strain evidence="7 8">NBRC 105041</strain>
    </source>
</reference>
<dbReference type="Pfam" id="PF07690">
    <property type="entry name" value="MFS_1"/>
    <property type="match status" value="1"/>
</dbReference>
<dbReference type="PANTHER" id="PTHR23513:SF11">
    <property type="entry name" value="STAPHYLOFERRIN A TRANSPORTER"/>
    <property type="match status" value="1"/>
</dbReference>
<protein>
    <submittedName>
        <fullName evidence="7">MFS transporter</fullName>
    </submittedName>
</protein>
<dbReference type="AlphaFoldDB" id="A0A7R7DMT0"/>